<evidence type="ECO:0000256" key="8">
    <source>
        <dbReference type="PROSITE-ProRule" id="PRU00502"/>
    </source>
</evidence>
<dbReference type="PROSITE" id="PS50030">
    <property type="entry name" value="UBA"/>
    <property type="match status" value="1"/>
</dbReference>
<evidence type="ECO:0000256" key="3">
    <source>
        <dbReference type="ARBA" id="ARBA00012759"/>
    </source>
</evidence>
<dbReference type="OrthoDB" id="428264at2759"/>
<proteinExistence type="inferred from homology"/>
<gene>
    <name evidence="13" type="primary">Sirt6</name>
    <name evidence="13" type="ORF">SNEC2469_LOCUS34172</name>
</gene>
<comment type="similarity">
    <text evidence="2">Belongs to the peptidase C19 family.</text>
</comment>
<dbReference type="InterPro" id="IPR009060">
    <property type="entry name" value="UBA-like_sf"/>
</dbReference>
<keyword evidence="8" id="KW-0863">Zinc-finger</keyword>
<dbReference type="EMBL" id="CAJNJA010093285">
    <property type="protein sequence ID" value="CAE7941164.1"/>
    <property type="molecule type" value="Genomic_DNA"/>
</dbReference>
<keyword evidence="5" id="KW-0378">Hydrolase</keyword>
<evidence type="ECO:0000259" key="12">
    <source>
        <dbReference type="PROSITE" id="PS50305"/>
    </source>
</evidence>
<dbReference type="GO" id="GO:0008270">
    <property type="term" value="F:zinc ion binding"/>
    <property type="evidence" value="ECO:0007669"/>
    <property type="project" value="UniProtKB-KW"/>
</dbReference>
<feature type="domain" description="UBP-type" evidence="11">
    <location>
        <begin position="54"/>
        <end position="175"/>
    </location>
</feature>
<evidence type="ECO:0000313" key="14">
    <source>
        <dbReference type="Proteomes" id="UP000601435"/>
    </source>
</evidence>
<comment type="catalytic activity">
    <reaction evidence="1">
        <text>Thiol-dependent hydrolysis of ester, thioester, amide, peptide and isopeptide bonds formed by the C-terminal Gly of ubiquitin (a 76-residue protein attached to proteins as an intracellular targeting signal).</text>
        <dbReference type="EC" id="3.4.19.12"/>
    </reaction>
</comment>
<feature type="domain" description="Deacetylase sirtuin-type" evidence="12">
    <location>
        <begin position="234"/>
        <end position="439"/>
    </location>
</feature>
<keyword evidence="8" id="KW-0479">Metal-binding</keyword>
<evidence type="ECO:0000256" key="2">
    <source>
        <dbReference type="ARBA" id="ARBA00009085"/>
    </source>
</evidence>
<sequence>MAEATVRELINFGFSEDRAREAVANIGDVSDVQLAINWLLDHGEEDKGGAVEFKHCPHICELPLGTIVKKAALEFGNPCAKGCKGSENWVCLMCGVTHCGRYVNKHALHHWQETREADSRALTVGEAAAGVCRRGHFLAMGLMDLSVWCYECESYVDHEVLGPLVARMQRLKFGGADEEEPEPEVGSILDADPQSAHGFLGDPNWPLPRLASACNEEARPGYKTMKAHEYLDEPAVLKAKVKLLADLIARSRNCVAYTGAGIRTASGIKDYATKASSSSSSSSAKSPWLAEPSYAHHVLVALWKSGNLKHWVQQNHDGLPQKAGFPQKDINEIHGAWWDPSNPVVPMDGTLRSDLIQWMLEWESRVDLCLALGTSMVGMNADRMAVSPAKRAQRLHRDEALGTLIVALQQTQYDKISSLRIFARLDDVLNELASLLNLDVASAPVLSQRRQEAIIPYGRDGRKSTTAQLHLDLRVGSKLRVVDQPDWDQAKYGELCQVMEAPEELAKQGHVQLLFPGDGLKKSVTRFLGGWWIEAAIKGELDKIPEATQQSAMPPWLAAANALGAAGLETSREKDVSFEDASAPPPWLQAAVEQGLGERVEASGSVLFPHLSMGVRASRAFLQREKSDAHHAPETWGGLSDALQSAGEAISSAAQDVVGSVTDSAAKALLGDRAVDKFELPPPSIRQINIQVVTCVGVLLAVLGMGYAADVLFPVKKVLTRPSYTCLAMLLGSYAILIPGLVSNLFEFLLGVQMLGINVLLTEVDGEPGPIAESTFGLVHLLCKTGGYVGAILVVIYAMVIPSVKLIALIVAEIWRDSEDPRQVQKSKRFIQVVQFISKWACPDMFAYILLLLPVLN</sequence>
<feature type="domain" description="UBA" evidence="10">
    <location>
        <begin position="1"/>
        <end position="42"/>
    </location>
</feature>
<feature type="transmembrane region" description="Helical" evidence="9">
    <location>
        <begin position="690"/>
        <end position="713"/>
    </location>
</feature>
<dbReference type="PANTHER" id="PTHR47665:SF1">
    <property type="entry name" value="HISTONE DEACETYLASE-LIKE PROTEIN"/>
    <property type="match status" value="1"/>
</dbReference>
<keyword evidence="6" id="KW-0520">NAD</keyword>
<feature type="transmembrane region" description="Helical" evidence="9">
    <location>
        <begin position="836"/>
        <end position="856"/>
    </location>
</feature>
<dbReference type="InterPro" id="IPR026590">
    <property type="entry name" value="Ssirtuin_cat_dom"/>
</dbReference>
<accession>A0A813CDP5</accession>
<keyword evidence="4" id="KW-0645">Protease</keyword>
<evidence type="ECO:0000259" key="11">
    <source>
        <dbReference type="PROSITE" id="PS50271"/>
    </source>
</evidence>
<evidence type="ECO:0000256" key="9">
    <source>
        <dbReference type="SAM" id="Phobius"/>
    </source>
</evidence>
<dbReference type="EC" id="3.4.19.12" evidence="3"/>
<keyword evidence="5" id="KW-0788">Thiol protease</keyword>
<dbReference type="Gene3D" id="3.30.40.10">
    <property type="entry name" value="Zinc/RING finger domain, C3HC4 (zinc finger)"/>
    <property type="match status" value="1"/>
</dbReference>
<dbReference type="SUPFAM" id="SSF52467">
    <property type="entry name" value="DHS-like NAD/FAD-binding domain"/>
    <property type="match status" value="1"/>
</dbReference>
<dbReference type="PANTHER" id="PTHR47665">
    <property type="entry name" value="HISTONE DEACETYLASE-LIKE PROTEIN"/>
    <property type="match status" value="1"/>
</dbReference>
<evidence type="ECO:0000256" key="7">
    <source>
        <dbReference type="PROSITE-ProRule" id="PRU00236"/>
    </source>
</evidence>
<organism evidence="13 14">
    <name type="scientific">Symbiodinium necroappetens</name>
    <dbReference type="NCBI Taxonomy" id="1628268"/>
    <lineage>
        <taxon>Eukaryota</taxon>
        <taxon>Sar</taxon>
        <taxon>Alveolata</taxon>
        <taxon>Dinophyceae</taxon>
        <taxon>Suessiales</taxon>
        <taxon>Symbiodiniaceae</taxon>
        <taxon>Symbiodinium</taxon>
    </lineage>
</organism>
<dbReference type="GO" id="GO:0004843">
    <property type="term" value="F:cysteine-type deubiquitinase activity"/>
    <property type="evidence" value="ECO:0007669"/>
    <property type="project" value="UniProtKB-EC"/>
</dbReference>
<evidence type="ECO:0000256" key="1">
    <source>
        <dbReference type="ARBA" id="ARBA00000707"/>
    </source>
</evidence>
<feature type="transmembrane region" description="Helical" evidence="9">
    <location>
        <begin position="725"/>
        <end position="746"/>
    </location>
</feature>
<evidence type="ECO:0000256" key="4">
    <source>
        <dbReference type="ARBA" id="ARBA00022670"/>
    </source>
</evidence>
<keyword evidence="14" id="KW-1185">Reference proteome</keyword>
<dbReference type="InterPro" id="IPR029035">
    <property type="entry name" value="DHS-like_NAD/FAD-binding_dom"/>
</dbReference>
<keyword evidence="9" id="KW-0812">Transmembrane</keyword>
<dbReference type="Proteomes" id="UP000601435">
    <property type="component" value="Unassembled WGS sequence"/>
</dbReference>
<dbReference type="SUPFAM" id="SSF57850">
    <property type="entry name" value="RING/U-box"/>
    <property type="match status" value="1"/>
</dbReference>
<dbReference type="AlphaFoldDB" id="A0A813CDP5"/>
<feature type="transmembrane region" description="Helical" evidence="9">
    <location>
        <begin position="788"/>
        <end position="815"/>
    </location>
</feature>
<dbReference type="SUPFAM" id="SSF46934">
    <property type="entry name" value="UBA-like"/>
    <property type="match status" value="1"/>
</dbReference>
<evidence type="ECO:0000256" key="5">
    <source>
        <dbReference type="ARBA" id="ARBA00022807"/>
    </source>
</evidence>
<dbReference type="Gene3D" id="3.40.50.1220">
    <property type="entry name" value="TPP-binding domain"/>
    <property type="match status" value="1"/>
</dbReference>
<dbReference type="InterPro" id="IPR001607">
    <property type="entry name" value="Znf_UBP"/>
</dbReference>
<dbReference type="InterPro" id="IPR013083">
    <property type="entry name" value="Znf_RING/FYVE/PHD"/>
</dbReference>
<dbReference type="Gene3D" id="1.10.8.10">
    <property type="entry name" value="DNA helicase RuvA subunit, C-terminal domain"/>
    <property type="match status" value="1"/>
</dbReference>
<dbReference type="GO" id="GO:0006508">
    <property type="term" value="P:proteolysis"/>
    <property type="evidence" value="ECO:0007669"/>
    <property type="project" value="UniProtKB-KW"/>
</dbReference>
<dbReference type="Pfam" id="PF02148">
    <property type="entry name" value="zf-UBP"/>
    <property type="match status" value="1"/>
</dbReference>
<dbReference type="InterPro" id="IPR015940">
    <property type="entry name" value="UBA"/>
</dbReference>
<comment type="caution">
    <text evidence="13">The sequence shown here is derived from an EMBL/GenBank/DDBJ whole genome shotgun (WGS) entry which is preliminary data.</text>
</comment>
<dbReference type="SMART" id="SM00290">
    <property type="entry name" value="ZnF_UBP"/>
    <property type="match status" value="1"/>
</dbReference>
<reference evidence="13" key="1">
    <citation type="submission" date="2021-02" db="EMBL/GenBank/DDBJ databases">
        <authorList>
            <person name="Dougan E. K."/>
            <person name="Rhodes N."/>
            <person name="Thang M."/>
            <person name="Chan C."/>
        </authorList>
    </citation>
    <scope>NUCLEOTIDE SEQUENCE</scope>
</reference>
<evidence type="ECO:0000259" key="10">
    <source>
        <dbReference type="PROSITE" id="PS50030"/>
    </source>
</evidence>
<keyword evidence="9" id="KW-0472">Membrane</keyword>
<evidence type="ECO:0000256" key="6">
    <source>
        <dbReference type="ARBA" id="ARBA00023027"/>
    </source>
</evidence>
<dbReference type="PROSITE" id="PS50271">
    <property type="entry name" value="ZF_UBP"/>
    <property type="match status" value="1"/>
</dbReference>
<comment type="caution">
    <text evidence="7">Lacks conserved residue(s) required for the propagation of feature annotation.</text>
</comment>
<evidence type="ECO:0000313" key="13">
    <source>
        <dbReference type="EMBL" id="CAE7941164.1"/>
    </source>
</evidence>
<keyword evidence="9" id="KW-1133">Transmembrane helix</keyword>
<dbReference type="PROSITE" id="PS50305">
    <property type="entry name" value="SIRTUIN"/>
    <property type="match status" value="1"/>
</dbReference>
<protein>
    <recommendedName>
        <fullName evidence="3">ubiquitinyl hydrolase 1</fullName>
        <ecNumber evidence="3">3.4.19.12</ecNumber>
    </recommendedName>
</protein>
<name>A0A813CDP5_9DINO</name>
<keyword evidence="8" id="KW-0862">Zinc</keyword>
<dbReference type="Pfam" id="PF22562">
    <property type="entry name" value="UBA_7"/>
    <property type="match status" value="1"/>
</dbReference>